<protein>
    <recommendedName>
        <fullName evidence="2">Phosphoesterase</fullName>
        <ecNumber evidence="2">3.1.4.-</ecNumber>
    </recommendedName>
</protein>
<dbReference type="InterPro" id="IPR029052">
    <property type="entry name" value="Metallo-depent_PP-like"/>
</dbReference>
<accession>A0A4U9R959</accession>
<evidence type="ECO:0000259" key="3">
    <source>
        <dbReference type="Pfam" id="PF12850"/>
    </source>
</evidence>
<dbReference type="SUPFAM" id="SSF56300">
    <property type="entry name" value="Metallo-dependent phosphatases"/>
    <property type="match status" value="1"/>
</dbReference>
<comment type="similarity">
    <text evidence="1 2">Belongs to the metallophosphoesterase superfamily. YfcE family.</text>
</comment>
<proteinExistence type="inferred from homology"/>
<gene>
    <name evidence="4" type="primary">yfcE_1</name>
    <name evidence="4" type="ORF">NCTC503_00691</name>
</gene>
<dbReference type="RefSeq" id="WP_138209450.1">
    <property type="nucleotide sequence ID" value="NZ_CBCRUQ010000001.1"/>
</dbReference>
<keyword evidence="2" id="KW-0479">Metal-binding</keyword>
<dbReference type="Gene3D" id="3.60.21.10">
    <property type="match status" value="1"/>
</dbReference>
<dbReference type="InterPro" id="IPR041802">
    <property type="entry name" value="MPP_YfcE"/>
</dbReference>
<dbReference type="InterPro" id="IPR024654">
    <property type="entry name" value="Calcineurin-like_PHP_lpxH"/>
</dbReference>
<dbReference type="CDD" id="cd00841">
    <property type="entry name" value="MPP_YfcE"/>
    <property type="match status" value="1"/>
</dbReference>
<dbReference type="KEGG" id="hhw:NCTC503_00691"/>
<dbReference type="Proteomes" id="UP000308489">
    <property type="component" value="Chromosome 1"/>
</dbReference>
<dbReference type="Pfam" id="PF12850">
    <property type="entry name" value="Metallophos_2"/>
    <property type="match status" value="1"/>
</dbReference>
<dbReference type="NCBIfam" id="TIGR00040">
    <property type="entry name" value="yfcE"/>
    <property type="match status" value="1"/>
</dbReference>
<reference evidence="4 5" key="1">
    <citation type="submission" date="2019-05" db="EMBL/GenBank/DDBJ databases">
        <authorList>
            <consortium name="Pathogen Informatics"/>
        </authorList>
    </citation>
    <scope>NUCLEOTIDE SEQUENCE [LARGE SCALE GENOMIC DNA]</scope>
    <source>
        <strain evidence="4 5">NCTC503</strain>
    </source>
</reference>
<evidence type="ECO:0000256" key="1">
    <source>
        <dbReference type="ARBA" id="ARBA00008950"/>
    </source>
</evidence>
<dbReference type="OrthoDB" id="9800565at2"/>
<dbReference type="InterPro" id="IPR000979">
    <property type="entry name" value="Phosphodiesterase_MJ0936/Vps29"/>
</dbReference>
<sequence length="160" mass="18162">MLIAVVSDSHGDNNAIKKALGKIKRADYLFHLGDNVKDVDEFSKAFKGKIINVKGNCDFLDRDLTKKLNEKLVEVEGVRVFATHGHKYSVKENLLRLRYKAMEVDADIVLFGHTHMPCIEYEDGIWFINPGSIALSRVKHNTLALIELLEGRIIPYIIEI</sequence>
<feature type="domain" description="Calcineurin-like phosphoesterase" evidence="3">
    <location>
        <begin position="1"/>
        <end position="148"/>
    </location>
</feature>
<comment type="cofactor">
    <cofactor evidence="2">
        <name>a divalent metal cation</name>
        <dbReference type="ChEBI" id="CHEBI:60240"/>
    </cofactor>
</comment>
<keyword evidence="5" id="KW-1185">Reference proteome</keyword>
<dbReference type="PANTHER" id="PTHR11124">
    <property type="entry name" value="VACUOLAR SORTING PROTEIN VPS29"/>
    <property type="match status" value="1"/>
</dbReference>
<evidence type="ECO:0000256" key="2">
    <source>
        <dbReference type="RuleBase" id="RU362039"/>
    </source>
</evidence>
<dbReference type="EC" id="3.1.4.-" evidence="2"/>
<evidence type="ECO:0000313" key="5">
    <source>
        <dbReference type="Proteomes" id="UP000308489"/>
    </source>
</evidence>
<dbReference type="AlphaFoldDB" id="A0A4U9R959"/>
<evidence type="ECO:0000313" key="4">
    <source>
        <dbReference type="EMBL" id="VTQ85220.1"/>
    </source>
</evidence>
<organism evidence="4 5">
    <name type="scientific">Hathewaya histolytica</name>
    <name type="common">Clostridium histolyticum</name>
    <dbReference type="NCBI Taxonomy" id="1498"/>
    <lineage>
        <taxon>Bacteria</taxon>
        <taxon>Bacillati</taxon>
        <taxon>Bacillota</taxon>
        <taxon>Clostridia</taxon>
        <taxon>Eubacteriales</taxon>
        <taxon>Clostridiaceae</taxon>
        <taxon>Hathewaya</taxon>
    </lineage>
</organism>
<keyword evidence="4" id="KW-0378">Hydrolase</keyword>
<dbReference type="GO" id="GO:0016787">
    <property type="term" value="F:hydrolase activity"/>
    <property type="evidence" value="ECO:0007669"/>
    <property type="project" value="UniProtKB-UniRule"/>
</dbReference>
<dbReference type="EMBL" id="LR590481">
    <property type="protein sequence ID" value="VTQ85220.1"/>
    <property type="molecule type" value="Genomic_DNA"/>
</dbReference>
<dbReference type="GO" id="GO:0046872">
    <property type="term" value="F:metal ion binding"/>
    <property type="evidence" value="ECO:0007669"/>
    <property type="project" value="UniProtKB-KW"/>
</dbReference>
<name>A0A4U9R959_HATHI</name>